<evidence type="ECO:0000313" key="2">
    <source>
        <dbReference type="Proteomes" id="UP001208114"/>
    </source>
</evidence>
<dbReference type="EMBL" id="JAOTEN010000004">
    <property type="protein sequence ID" value="MCU7615200.1"/>
    <property type="molecule type" value="Genomic_DNA"/>
</dbReference>
<organism evidence="1 2">
    <name type="scientific">Chryseobacterium gilvum</name>
    <dbReference type="NCBI Taxonomy" id="2976534"/>
    <lineage>
        <taxon>Bacteria</taxon>
        <taxon>Pseudomonadati</taxon>
        <taxon>Bacteroidota</taxon>
        <taxon>Flavobacteriia</taxon>
        <taxon>Flavobacteriales</taxon>
        <taxon>Weeksellaceae</taxon>
        <taxon>Chryseobacterium group</taxon>
        <taxon>Chryseobacterium</taxon>
    </lineage>
</organism>
<keyword evidence="2" id="KW-1185">Reference proteome</keyword>
<proteinExistence type="predicted"/>
<comment type="caution">
    <text evidence="1">The sequence shown here is derived from an EMBL/GenBank/DDBJ whole genome shotgun (WGS) entry which is preliminary data.</text>
</comment>
<dbReference type="Proteomes" id="UP001208114">
    <property type="component" value="Unassembled WGS sequence"/>
</dbReference>
<evidence type="ECO:0008006" key="3">
    <source>
        <dbReference type="Google" id="ProtNLM"/>
    </source>
</evidence>
<evidence type="ECO:0000313" key="1">
    <source>
        <dbReference type="EMBL" id="MCU7615200.1"/>
    </source>
</evidence>
<sequence>MISAIKRYGQKLSFPVFLLLMFFSCSPSEKEKKVLETGNSITQVNLSYIGGSAGDYKIIKITKDSIHSEKGTTLNKTHKEWHAAISKETWKKLIALIDIKTLDDIKSSPSAQFVDGVDETFQIKTPKKSHVYVNAYKDTANYRPLYHFKTQLKKILPKEYK</sequence>
<dbReference type="RefSeq" id="WP_262991224.1">
    <property type="nucleotide sequence ID" value="NZ_JAOTEN010000004.1"/>
</dbReference>
<reference evidence="2" key="1">
    <citation type="submission" date="2023-07" db="EMBL/GenBank/DDBJ databases">
        <title>Chryseobacterium sp. GMJ5 Genome sequencing and assembly.</title>
        <authorList>
            <person name="Jung Y."/>
        </authorList>
    </citation>
    <scope>NUCLEOTIDE SEQUENCE [LARGE SCALE GENOMIC DNA]</scope>
    <source>
        <strain evidence="2">GMJ5</strain>
    </source>
</reference>
<name>A0ABT2W3B0_9FLAO</name>
<protein>
    <recommendedName>
        <fullName evidence="3">Lipoprotein</fullName>
    </recommendedName>
</protein>
<dbReference type="PROSITE" id="PS51257">
    <property type="entry name" value="PROKAR_LIPOPROTEIN"/>
    <property type="match status" value="1"/>
</dbReference>
<gene>
    <name evidence="1" type="ORF">N0B16_12195</name>
</gene>
<accession>A0ABT2W3B0</accession>